<keyword evidence="2" id="KW-0732">Signal</keyword>
<protein>
    <recommendedName>
        <fullName evidence="5">LppX_LprAFG lipoprotein</fullName>
    </recommendedName>
</protein>
<sequence length="295" mass="30943">MRKTTFVVAAGAALALVLTGCGSKAENGTAAPAGDKAASGIAAPFANVLELASASKQGTAKSKSSKMSMTMSIGGKNMTAEGLMSYDPANLKMSMTMTTDGQQSEIRLIDKTMYMKLPASEAAQMGTDKPWVKISPDSDDPISKALSGSMSQASEQSDPTKILDQISQAGRIVSSDQTTLDGQPVNHYKVEIDVAKGIDKMLDSVPAESRDQAKQLLEGKNIKMPAEIWLNKDQLPLQITMDEGELMKALGAPASAAGSGKILVKYSDWGTPVDVTAPPADQVTDMSEIAKHMGG</sequence>
<dbReference type="EMBL" id="CP127294">
    <property type="protein sequence ID" value="WIX82072.1"/>
    <property type="molecule type" value="Genomic_DNA"/>
</dbReference>
<dbReference type="KEGG" id="acab:QRX50_15565"/>
<evidence type="ECO:0000256" key="2">
    <source>
        <dbReference type="SAM" id="SignalP"/>
    </source>
</evidence>
<proteinExistence type="predicted"/>
<dbReference type="InterPro" id="IPR029046">
    <property type="entry name" value="LolA/LolB/LppX"/>
</dbReference>
<accession>A0A9Y2IL19</accession>
<feature type="region of interest" description="Disordered" evidence="1">
    <location>
        <begin position="136"/>
        <end position="158"/>
    </location>
</feature>
<gene>
    <name evidence="3" type="ORF">QRX50_15565</name>
</gene>
<evidence type="ECO:0000256" key="1">
    <source>
        <dbReference type="SAM" id="MobiDB-lite"/>
    </source>
</evidence>
<dbReference type="SUPFAM" id="SSF89392">
    <property type="entry name" value="Prokaryotic lipoproteins and lipoprotein localization factors"/>
    <property type="match status" value="1"/>
</dbReference>
<organism evidence="3 4">
    <name type="scientific">Amycolatopsis carbonis</name>
    <dbReference type="NCBI Taxonomy" id="715471"/>
    <lineage>
        <taxon>Bacteria</taxon>
        <taxon>Bacillati</taxon>
        <taxon>Actinomycetota</taxon>
        <taxon>Actinomycetes</taxon>
        <taxon>Pseudonocardiales</taxon>
        <taxon>Pseudonocardiaceae</taxon>
        <taxon>Amycolatopsis</taxon>
    </lineage>
</organism>
<evidence type="ECO:0008006" key="5">
    <source>
        <dbReference type="Google" id="ProtNLM"/>
    </source>
</evidence>
<dbReference type="Gene3D" id="2.50.20.20">
    <property type="match status" value="1"/>
</dbReference>
<feature type="chain" id="PRO_5040823764" description="LppX_LprAFG lipoprotein" evidence="2">
    <location>
        <begin position="26"/>
        <end position="295"/>
    </location>
</feature>
<dbReference type="PROSITE" id="PS51257">
    <property type="entry name" value="PROKAR_LIPOPROTEIN"/>
    <property type="match status" value="1"/>
</dbReference>
<dbReference type="AlphaFoldDB" id="A0A9Y2IL19"/>
<feature type="compositionally biased region" description="Polar residues" evidence="1">
    <location>
        <begin position="146"/>
        <end position="158"/>
    </location>
</feature>
<evidence type="ECO:0000313" key="4">
    <source>
        <dbReference type="Proteomes" id="UP001236014"/>
    </source>
</evidence>
<feature type="signal peptide" evidence="2">
    <location>
        <begin position="1"/>
        <end position="25"/>
    </location>
</feature>
<evidence type="ECO:0000313" key="3">
    <source>
        <dbReference type="EMBL" id="WIX82072.1"/>
    </source>
</evidence>
<name>A0A9Y2IL19_9PSEU</name>
<dbReference type="RefSeq" id="WP_285972649.1">
    <property type="nucleotide sequence ID" value="NZ_CP127294.1"/>
</dbReference>
<dbReference type="Proteomes" id="UP001236014">
    <property type="component" value="Chromosome"/>
</dbReference>
<keyword evidence="4" id="KW-1185">Reference proteome</keyword>
<reference evidence="3 4" key="1">
    <citation type="submission" date="2023-06" db="EMBL/GenBank/DDBJ databases">
        <authorList>
            <person name="Oyuntsetseg B."/>
            <person name="Kim S.B."/>
        </authorList>
    </citation>
    <scope>NUCLEOTIDE SEQUENCE [LARGE SCALE GENOMIC DNA]</scope>
    <source>
        <strain evidence="3 4">2-15</strain>
    </source>
</reference>